<keyword evidence="1" id="KW-0812">Transmembrane</keyword>
<dbReference type="Proteomes" id="UP000292235">
    <property type="component" value="Chromosome"/>
</dbReference>
<keyword evidence="3" id="KW-1185">Reference proteome</keyword>
<dbReference type="NCBIfam" id="NF042935">
    <property type="entry name" value="SCO6880_fam"/>
    <property type="match status" value="1"/>
</dbReference>
<proteinExistence type="predicted"/>
<evidence type="ECO:0000313" key="3">
    <source>
        <dbReference type="Proteomes" id="UP000292235"/>
    </source>
</evidence>
<protein>
    <recommendedName>
        <fullName evidence="4">PrgI family protein</fullName>
    </recommendedName>
</protein>
<keyword evidence="1" id="KW-0472">Membrane</keyword>
<evidence type="ECO:0008006" key="4">
    <source>
        <dbReference type="Google" id="ProtNLM"/>
    </source>
</evidence>
<feature type="transmembrane region" description="Helical" evidence="1">
    <location>
        <begin position="47"/>
        <end position="73"/>
    </location>
</feature>
<dbReference type="EMBL" id="CP036455">
    <property type="protein sequence ID" value="QBI56340.1"/>
    <property type="molecule type" value="Genomic_DNA"/>
</dbReference>
<gene>
    <name evidence="2" type="ORF">EKD16_22935</name>
</gene>
<dbReference type="KEGG" id="strr:EKD16_22935"/>
<name>A0A4P6Q7I2_9ACTN</name>
<sequence>MPRTYGGWRRRRSIGLFGLSFNGTVALLLGLIVLMLSGLYAPSVAAVLLPVMALAFLLAAVPVQGGSLLSFLLTRLRWWWASVLGHTRFRAGVLIEHPRAFQLPGVLAPVTLLSCEDGRGGRFGIAWNRRLGHMTATILVSSNSVWLAEPSDVDGWVANWHQWLASFGYMPWVQWVTVTVESRPDPGSALRHGVSSQIDPNSPQAAQKIVQDLVKQAPSVSAQVETRVSVTFDPRRFPANPKDRMQAAAEISNYLTQIEGSLAGTGVSVLGRASPQQLVGMVRSAYDPASLSDVNTRLRTDPESIETGDWTDAVPVDAETFHDHYLHDSGTSVAWIWQEAPRTHVTSTVLAELLAPTRWTKRTTLLFRPWPAAAAARALEAQNSAAQYRSELSWRVRRRVSARDHQDLAYAKQAAQEETRGAGLVQMSLYASVTVEDPERLRQAVSHTESAAETSRIRLRRAWGSQDVAFAATLPLGVCPPYLVQRGMG</sequence>
<dbReference type="InterPro" id="IPR049978">
    <property type="entry name" value="SCO6880-like"/>
</dbReference>
<evidence type="ECO:0000313" key="2">
    <source>
        <dbReference type="EMBL" id="QBI56340.1"/>
    </source>
</evidence>
<dbReference type="RefSeq" id="WP_131101162.1">
    <property type="nucleotide sequence ID" value="NZ_CP036455.1"/>
</dbReference>
<reference evidence="2 3" key="1">
    <citation type="submission" date="2019-02" db="EMBL/GenBank/DDBJ databases">
        <authorList>
            <person name="Khodamoradi S."/>
            <person name="Hahnke R.L."/>
            <person name="Kaempfer P."/>
            <person name="Schumann P."/>
            <person name="Rohde M."/>
            <person name="Steinert M."/>
            <person name="Luzhetskyy A."/>
            <person name="Wink J."/>
            <person name="Ruckert C."/>
        </authorList>
    </citation>
    <scope>NUCLEOTIDE SEQUENCE [LARGE SCALE GENOMIC DNA]</scope>
    <source>
        <strain evidence="2 3">M2</strain>
    </source>
</reference>
<dbReference type="OrthoDB" id="4505949at2"/>
<dbReference type="AlphaFoldDB" id="A0A4P6Q7I2"/>
<evidence type="ECO:0000256" key="1">
    <source>
        <dbReference type="SAM" id="Phobius"/>
    </source>
</evidence>
<feature type="transmembrane region" description="Helical" evidence="1">
    <location>
        <begin position="21"/>
        <end position="41"/>
    </location>
</feature>
<organism evidence="2 3">
    <name type="scientific">Streptomonospora litoralis</name>
    <dbReference type="NCBI Taxonomy" id="2498135"/>
    <lineage>
        <taxon>Bacteria</taxon>
        <taxon>Bacillati</taxon>
        <taxon>Actinomycetota</taxon>
        <taxon>Actinomycetes</taxon>
        <taxon>Streptosporangiales</taxon>
        <taxon>Nocardiopsidaceae</taxon>
        <taxon>Streptomonospora</taxon>
    </lineage>
</organism>
<keyword evidence="1" id="KW-1133">Transmembrane helix</keyword>
<accession>A0A4P6Q7I2</accession>